<dbReference type="PROSITE" id="PS00062">
    <property type="entry name" value="ALDOKETO_REDUCTASE_2"/>
    <property type="match status" value="1"/>
</dbReference>
<evidence type="ECO:0000313" key="9">
    <source>
        <dbReference type="Proteomes" id="UP000255317"/>
    </source>
</evidence>
<dbReference type="InterPro" id="IPR018170">
    <property type="entry name" value="Aldo/ket_reductase_CS"/>
</dbReference>
<protein>
    <submittedName>
        <fullName evidence="8">Alcohol dehydrogenase (NADP+)</fullName>
    </submittedName>
</protein>
<name>A0A370QAE8_9FLAO</name>
<dbReference type="InterPro" id="IPR036812">
    <property type="entry name" value="NAD(P)_OxRdtase_dom_sf"/>
</dbReference>
<dbReference type="OrthoDB" id="9804790at2"/>
<dbReference type="PANTHER" id="PTHR11732">
    <property type="entry name" value="ALDO/KETO REDUCTASE"/>
    <property type="match status" value="1"/>
</dbReference>
<dbReference type="RefSeq" id="WP_115123780.1">
    <property type="nucleotide sequence ID" value="NZ_QRAO01000003.1"/>
</dbReference>
<dbReference type="FunFam" id="3.20.20.100:FF:000006">
    <property type="entry name" value="Aldo-keto reductase family 1 member A1"/>
    <property type="match status" value="1"/>
</dbReference>
<dbReference type="Gene3D" id="3.20.20.100">
    <property type="entry name" value="NADP-dependent oxidoreductase domain"/>
    <property type="match status" value="1"/>
</dbReference>
<keyword evidence="9" id="KW-1185">Reference proteome</keyword>
<dbReference type="PROSITE" id="PS00798">
    <property type="entry name" value="ALDOKETO_REDUCTASE_1"/>
    <property type="match status" value="1"/>
</dbReference>
<dbReference type="Proteomes" id="UP000255317">
    <property type="component" value="Unassembled WGS sequence"/>
</dbReference>
<feature type="domain" description="NADP-dependent oxidoreductase" evidence="7">
    <location>
        <begin position="15"/>
        <end position="291"/>
    </location>
</feature>
<reference evidence="8 9" key="1">
    <citation type="submission" date="2018-07" db="EMBL/GenBank/DDBJ databases">
        <title>Genomic Encyclopedia of Type Strains, Phase IV (KMG-IV): sequencing the most valuable type-strain genomes for metagenomic binning, comparative biology and taxonomic classification.</title>
        <authorList>
            <person name="Goeker M."/>
        </authorList>
    </citation>
    <scope>NUCLEOTIDE SEQUENCE [LARGE SCALE GENOMIC DNA]</scope>
    <source>
        <strain evidence="8 9">DSM 101478</strain>
    </source>
</reference>
<dbReference type="AlphaFoldDB" id="A0A370QAE8"/>
<dbReference type="PRINTS" id="PR00069">
    <property type="entry name" value="ALDKETRDTASE"/>
</dbReference>
<accession>A0A370QAE8</accession>
<dbReference type="InterPro" id="IPR023210">
    <property type="entry name" value="NADP_OxRdtase_dom"/>
</dbReference>
<comment type="caution">
    <text evidence="8">The sequence shown here is derived from an EMBL/GenBank/DDBJ whole genome shotgun (WGS) entry which is preliminary data.</text>
</comment>
<keyword evidence="3" id="KW-0560">Oxidoreductase</keyword>
<dbReference type="Pfam" id="PF00248">
    <property type="entry name" value="Aldo_ket_red"/>
    <property type="match status" value="1"/>
</dbReference>
<evidence type="ECO:0000313" key="8">
    <source>
        <dbReference type="EMBL" id="RDK85351.1"/>
    </source>
</evidence>
<evidence type="ECO:0000256" key="1">
    <source>
        <dbReference type="ARBA" id="ARBA00007905"/>
    </source>
</evidence>
<feature type="site" description="Lowers pKa of active site Tyr" evidence="6">
    <location>
        <position position="77"/>
    </location>
</feature>
<dbReference type="SUPFAM" id="SSF51430">
    <property type="entry name" value="NAD(P)-linked oxidoreductase"/>
    <property type="match status" value="1"/>
</dbReference>
<dbReference type="PIRSF" id="PIRSF000097">
    <property type="entry name" value="AKR"/>
    <property type="match status" value="1"/>
</dbReference>
<evidence type="ECO:0000256" key="5">
    <source>
        <dbReference type="PIRSR" id="PIRSR000097-2"/>
    </source>
</evidence>
<evidence type="ECO:0000256" key="6">
    <source>
        <dbReference type="PIRSR" id="PIRSR000097-3"/>
    </source>
</evidence>
<dbReference type="InterPro" id="IPR020471">
    <property type="entry name" value="AKR"/>
</dbReference>
<dbReference type="EMBL" id="QRAO01000003">
    <property type="protein sequence ID" value="RDK85351.1"/>
    <property type="molecule type" value="Genomic_DNA"/>
</dbReference>
<feature type="binding site" evidence="5">
    <location>
        <position position="110"/>
    </location>
    <ligand>
        <name>substrate</name>
    </ligand>
</feature>
<evidence type="ECO:0000259" key="7">
    <source>
        <dbReference type="Pfam" id="PF00248"/>
    </source>
</evidence>
<proteinExistence type="inferred from homology"/>
<evidence type="ECO:0000256" key="2">
    <source>
        <dbReference type="ARBA" id="ARBA00022857"/>
    </source>
</evidence>
<evidence type="ECO:0000256" key="4">
    <source>
        <dbReference type="PIRSR" id="PIRSR000097-1"/>
    </source>
</evidence>
<feature type="active site" description="Proton donor" evidence="4">
    <location>
        <position position="48"/>
    </location>
</feature>
<gene>
    <name evidence="8" type="ORF">C8D94_103175</name>
</gene>
<sequence>MKTLQFSNKDTMHCIGLGTWKAKGNEVKQAVKDALYAGYRHIDTAAVYGNETEIGEALAEVFAEGNIFREDVFITSKLWNNAHKEGQVIPALQQSLDRLQLDYLDLYLIHWPVAFKGNVDYPQKPSDYYSLEEVPIIETWKQMETAKESGMARHIGVSNFSDIKLKDLVSKAKLKPEMNQVELHPLLQQDDLLAYCRSENIFMTAYSPLGSGDRSEAMKGEDEPNLLDIETIKKVARKHNASVGQILIAWHCHRGTAVIPKSTSKEHIEENFKAARIELDETDMKEIAALDECRRFITGEFFEEPSKGYRDIYDEKSPIVEGIKEGIAKVKDLLS</sequence>
<dbReference type="GO" id="GO:0016491">
    <property type="term" value="F:oxidoreductase activity"/>
    <property type="evidence" value="ECO:0007669"/>
    <property type="project" value="UniProtKB-KW"/>
</dbReference>
<keyword evidence="2" id="KW-0521">NADP</keyword>
<comment type="similarity">
    <text evidence="1">Belongs to the aldo/keto reductase family.</text>
</comment>
<evidence type="ECO:0000256" key="3">
    <source>
        <dbReference type="ARBA" id="ARBA00023002"/>
    </source>
</evidence>
<organism evidence="8 9">
    <name type="scientific">Marinirhabdus gelatinilytica</name>
    <dbReference type="NCBI Taxonomy" id="1703343"/>
    <lineage>
        <taxon>Bacteria</taxon>
        <taxon>Pseudomonadati</taxon>
        <taxon>Bacteroidota</taxon>
        <taxon>Flavobacteriia</taxon>
        <taxon>Flavobacteriales</taxon>
        <taxon>Flavobacteriaceae</taxon>
    </lineage>
</organism>